<dbReference type="EMBL" id="BK015627">
    <property type="protein sequence ID" value="DAE16590.1"/>
    <property type="molecule type" value="Genomic_DNA"/>
</dbReference>
<sequence length="61" mass="6583">MTTTPSDHLDHAVKKVSHSIFSNNSSPRPAGGFVLTTRLCFGYASPVDTAMVRPGLRNPNQ</sequence>
<proteinExistence type="predicted"/>
<accession>A0A8S5QB57</accession>
<reference evidence="1" key="1">
    <citation type="journal article" date="2021" name="Proc. Natl. Acad. Sci. U.S.A.">
        <title>A Catalog of Tens of Thousands of Viruses from Human Metagenomes Reveals Hidden Associations with Chronic Diseases.</title>
        <authorList>
            <person name="Tisza M.J."/>
            <person name="Buck C.B."/>
        </authorList>
    </citation>
    <scope>NUCLEOTIDE SEQUENCE</scope>
    <source>
        <strain evidence="1">Ctiwu7</strain>
    </source>
</reference>
<protein>
    <submittedName>
        <fullName evidence="1">Uncharacterized protein</fullName>
    </submittedName>
</protein>
<organism evidence="1">
    <name type="scientific">Podoviridae sp. ctiwu7</name>
    <dbReference type="NCBI Taxonomy" id="2825269"/>
    <lineage>
        <taxon>Viruses</taxon>
        <taxon>Duplodnaviria</taxon>
        <taxon>Heunggongvirae</taxon>
        <taxon>Uroviricota</taxon>
        <taxon>Caudoviricetes</taxon>
    </lineage>
</organism>
<evidence type="ECO:0000313" key="1">
    <source>
        <dbReference type="EMBL" id="DAE16590.1"/>
    </source>
</evidence>
<name>A0A8S5QB57_9CAUD</name>